<feature type="transmembrane region" description="Helical" evidence="1">
    <location>
        <begin position="176"/>
        <end position="198"/>
    </location>
</feature>
<sequence>MPSGLVALLDDIATLAKATASSLDDIAAGAVKASSKAVGVVIDDTAVTPQYVQGLSPDRELPIIGRIAKGSLINKLFIVLPVALALTWLAPWALPILLIAGGSYLCFEGGEKVLSALGWLPHHEAGAGSEEGPETAPQEVERRIVASATRTDLILSSEIMLVSMAGLAGESAPRRVAILIAVAFFMTFFVYGLVALLVKMDDFGLRLARAGAPEGAAADPMENRPGPVDNVGRVIVRAMPRVFRVIGVVGTVAMLWVGGHLVIESLAELGATGPHHVVSAAEHAVAGAGGFAQWCAESFLSGVFGLALGGFLALVWAVARRLVRRKR</sequence>
<feature type="transmembrane region" description="Helical" evidence="1">
    <location>
        <begin position="76"/>
        <end position="100"/>
    </location>
</feature>
<evidence type="ECO:0000313" key="2">
    <source>
        <dbReference type="EMBL" id="AOS47752.1"/>
    </source>
</evidence>
<feature type="transmembrane region" description="Helical" evidence="1">
    <location>
        <begin position="299"/>
        <end position="319"/>
    </location>
</feature>
<evidence type="ECO:0000256" key="1">
    <source>
        <dbReference type="SAM" id="Phobius"/>
    </source>
</evidence>
<dbReference type="KEGG" id="phon:BH719_07785"/>
<keyword evidence="1" id="KW-1133">Transmembrane helix</keyword>
<evidence type="ECO:0000313" key="3">
    <source>
        <dbReference type="Proteomes" id="UP000095214"/>
    </source>
</evidence>
<protein>
    <submittedName>
        <fullName evidence="2">ABC transporter</fullName>
    </submittedName>
</protein>
<dbReference type="OrthoDB" id="9814178at2"/>
<dbReference type="AlphaFoldDB" id="A0A1D8B3P3"/>
<dbReference type="STRING" id="178339.BH719_07785"/>
<name>A0A1D8B3P3_9ACTO</name>
<dbReference type="Pfam" id="PF05661">
    <property type="entry name" value="DUF808"/>
    <property type="match status" value="1"/>
</dbReference>
<organism evidence="2 3">
    <name type="scientific">Pauljensenia hongkongensis</name>
    <dbReference type="NCBI Taxonomy" id="178339"/>
    <lineage>
        <taxon>Bacteria</taxon>
        <taxon>Bacillati</taxon>
        <taxon>Actinomycetota</taxon>
        <taxon>Actinomycetes</taxon>
        <taxon>Actinomycetales</taxon>
        <taxon>Actinomycetaceae</taxon>
        <taxon>Pauljensenia</taxon>
    </lineage>
</organism>
<feature type="transmembrane region" description="Helical" evidence="1">
    <location>
        <begin position="242"/>
        <end position="263"/>
    </location>
</feature>
<dbReference type="InterPro" id="IPR008526">
    <property type="entry name" value="YedI"/>
</dbReference>
<dbReference type="PANTHER" id="PTHR30503:SF3">
    <property type="entry name" value="INNER MEMBRANE PROTEIN YEDI"/>
    <property type="match status" value="1"/>
</dbReference>
<keyword evidence="1" id="KW-0472">Membrane</keyword>
<dbReference type="RefSeq" id="WP_009744279.1">
    <property type="nucleotide sequence ID" value="NZ_CP017298.1"/>
</dbReference>
<dbReference type="PANTHER" id="PTHR30503">
    <property type="entry name" value="INNER MEMBRANE PROTEIN YEDI"/>
    <property type="match status" value="1"/>
</dbReference>
<proteinExistence type="predicted"/>
<dbReference type="GO" id="GO:0005886">
    <property type="term" value="C:plasma membrane"/>
    <property type="evidence" value="ECO:0007669"/>
    <property type="project" value="TreeGrafter"/>
</dbReference>
<reference evidence="2 3" key="1">
    <citation type="submission" date="2016-09" db="EMBL/GenBank/DDBJ databases">
        <title>Complete genome sequence of Actinomyces hongkongensis HKU8.</title>
        <authorList>
            <person name="Gao Y.-X."/>
            <person name="Zhou Y.-Y."/>
            <person name="Xie Y."/>
            <person name="Wang M."/>
            <person name="Wang S.-J."/>
            <person name="Shen S.-G."/>
        </authorList>
    </citation>
    <scope>NUCLEOTIDE SEQUENCE [LARGE SCALE GENOMIC DNA]</scope>
    <source>
        <strain evidence="2 3">HKU8</strain>
    </source>
</reference>
<accession>A0A1D8B3P3</accession>
<dbReference type="PIRSF" id="PIRSF016660">
    <property type="entry name" value="YedI"/>
    <property type="match status" value="1"/>
</dbReference>
<dbReference type="EMBL" id="CP017298">
    <property type="protein sequence ID" value="AOS47752.1"/>
    <property type="molecule type" value="Genomic_DNA"/>
</dbReference>
<keyword evidence="3" id="KW-1185">Reference proteome</keyword>
<gene>
    <name evidence="2" type="ORF">BH719_07785</name>
</gene>
<keyword evidence="1" id="KW-0812">Transmembrane</keyword>
<dbReference type="Proteomes" id="UP000095214">
    <property type="component" value="Chromosome"/>
</dbReference>